<proteinExistence type="predicted"/>
<dbReference type="InterPro" id="IPR015590">
    <property type="entry name" value="Aldehyde_DH_dom"/>
</dbReference>
<dbReference type="PROSITE" id="PS00070">
    <property type="entry name" value="ALDEHYDE_DEHYDR_CYS"/>
    <property type="match status" value="1"/>
</dbReference>
<gene>
    <name evidence="7" type="ORF">ABS24_03625</name>
</gene>
<dbReference type="InterPro" id="IPR016160">
    <property type="entry name" value="Ald_DH_CS_CYS"/>
</dbReference>
<evidence type="ECO:0000256" key="1">
    <source>
        <dbReference type="ARBA" id="ARBA00004786"/>
    </source>
</evidence>
<dbReference type="EC" id="1.2.1.88" evidence="2"/>
<dbReference type="FunFam" id="3.40.309.10:FF:000005">
    <property type="entry name" value="1-pyrroline-5-carboxylate dehydrogenase 1"/>
    <property type="match status" value="1"/>
</dbReference>
<evidence type="ECO:0000313" key="8">
    <source>
        <dbReference type="Proteomes" id="UP000051213"/>
    </source>
</evidence>
<protein>
    <recommendedName>
        <fullName evidence="2">L-glutamate gamma-semialdehyde dehydrogenase</fullName>
        <ecNumber evidence="2">1.2.1.88</ecNumber>
    </recommendedName>
</protein>
<evidence type="ECO:0000259" key="6">
    <source>
        <dbReference type="Pfam" id="PF00171"/>
    </source>
</evidence>
<comment type="pathway">
    <text evidence="1">Amino-acid degradation; L-proline degradation into L-glutamate; L-glutamate from L-proline: step 2/2.</text>
</comment>
<dbReference type="InterPro" id="IPR016163">
    <property type="entry name" value="Ald_DH_C"/>
</dbReference>
<dbReference type="Gene3D" id="3.40.309.10">
    <property type="entry name" value="Aldehyde Dehydrogenase, Chain A, domain 2"/>
    <property type="match status" value="1"/>
</dbReference>
<dbReference type="GO" id="GO:0003842">
    <property type="term" value="F:L-glutamate gamma-semialdehyde dehydrogenase activity"/>
    <property type="evidence" value="ECO:0007669"/>
    <property type="project" value="UniProtKB-EC"/>
</dbReference>
<keyword evidence="4" id="KW-0520">NAD</keyword>
<dbReference type="PANTHER" id="PTHR42862:SF1">
    <property type="entry name" value="DELTA-1-PYRROLINE-5-CARBOXYLATE DEHYDROGENASE 2, ISOFORM A-RELATED"/>
    <property type="match status" value="1"/>
</dbReference>
<dbReference type="InterPro" id="IPR016162">
    <property type="entry name" value="Ald_DH_N"/>
</dbReference>
<keyword evidence="3" id="KW-0560">Oxidoreductase</keyword>
<dbReference type="Proteomes" id="UP000051213">
    <property type="component" value="Unassembled WGS sequence"/>
</dbReference>
<feature type="domain" description="Aldehyde dehydrogenase" evidence="6">
    <location>
        <begin position="2"/>
        <end position="298"/>
    </location>
</feature>
<comment type="caution">
    <text evidence="7">The sequence shown here is derived from an EMBL/GenBank/DDBJ whole genome shotgun (WGS) entry which is preliminary data.</text>
</comment>
<dbReference type="Pfam" id="PF00171">
    <property type="entry name" value="Aldedh"/>
    <property type="match status" value="1"/>
</dbReference>
<accession>A0A0R2U418</accession>
<evidence type="ECO:0000256" key="2">
    <source>
        <dbReference type="ARBA" id="ARBA00012884"/>
    </source>
</evidence>
<evidence type="ECO:0000256" key="3">
    <source>
        <dbReference type="ARBA" id="ARBA00023002"/>
    </source>
</evidence>
<evidence type="ECO:0000256" key="5">
    <source>
        <dbReference type="ARBA" id="ARBA00048142"/>
    </source>
</evidence>
<dbReference type="InterPro" id="IPR050485">
    <property type="entry name" value="Proline_metab_enzyme"/>
</dbReference>
<sequence>MQTPAVAAYAIKLFHRAGVPQEALQFLLGSGSKVGKILIPDHRISGIAFTGSTATALIINRQLANRPGRPIPFIAETGGQNCMIVDSSALPEQVVDDIISSAFLSAGQRCSALRVLFIQQDIADQVLVMLSGAMASINVGNPKHLATDLGPVIDMDAKHTLDAHIDRMTSEATLIAKVELNATCANGSFVAPHVFEIDSLDQLSEEVFGPVLHVIRYSADQLQKVIKQINDTRYGLTLGIHSRIEAFADTVFRNTIAGNVYINRNMVGAVVGVNPFGGRGLSGTGPKAGGPNYLFRYSSAIHHQPEIKDAPIFNLRAQTKSSHKIDKVALASKAIHHWQSISIEQRLNILLKTYEVPLLNPQIQAVVLKKMAAPIELPGPTGESNQLSVHGRGVMLLLIRETDPFEDAVKQIGSALLCGCSLIIASDESLESKLSNIIDSYIKNGLPKNLLILASLNQAMDLIQHADIAGIIANTAETNSQPLRQIIASRNGSIIPLIEWPKNDLGYHYHWLLWFLSERTRTENLVARGGNTQLFNLTE</sequence>
<evidence type="ECO:0000313" key="7">
    <source>
        <dbReference type="EMBL" id="KRO94229.1"/>
    </source>
</evidence>
<dbReference type="SUPFAM" id="SSF53720">
    <property type="entry name" value="ALDH-like"/>
    <property type="match status" value="2"/>
</dbReference>
<comment type="catalytic activity">
    <reaction evidence="5">
        <text>L-glutamate 5-semialdehyde + NAD(+) + H2O = L-glutamate + NADH + 2 H(+)</text>
        <dbReference type="Rhea" id="RHEA:30235"/>
        <dbReference type="ChEBI" id="CHEBI:15377"/>
        <dbReference type="ChEBI" id="CHEBI:15378"/>
        <dbReference type="ChEBI" id="CHEBI:29985"/>
        <dbReference type="ChEBI" id="CHEBI:57540"/>
        <dbReference type="ChEBI" id="CHEBI:57945"/>
        <dbReference type="ChEBI" id="CHEBI:58066"/>
        <dbReference type="EC" id="1.2.1.88"/>
    </reaction>
</comment>
<dbReference type="AlphaFoldDB" id="A0A0R2U418"/>
<organism evidence="7 8">
    <name type="scientific">SAR92 bacterium BACL26 MAG-121220-bin70</name>
    <dbReference type="NCBI Taxonomy" id="1655626"/>
    <lineage>
        <taxon>Bacteria</taxon>
        <taxon>Pseudomonadati</taxon>
        <taxon>Pseudomonadota</taxon>
        <taxon>Gammaproteobacteria</taxon>
        <taxon>Cellvibrionales</taxon>
        <taxon>Porticoccaceae</taxon>
        <taxon>SAR92 clade</taxon>
    </lineage>
</organism>
<dbReference type="GO" id="GO:0004657">
    <property type="term" value="F:proline dehydrogenase activity"/>
    <property type="evidence" value="ECO:0007669"/>
    <property type="project" value="UniProtKB-ARBA"/>
</dbReference>
<dbReference type="PANTHER" id="PTHR42862">
    <property type="entry name" value="DELTA-1-PYRROLINE-5-CARBOXYLATE DEHYDROGENASE 1, ISOFORM A-RELATED"/>
    <property type="match status" value="1"/>
</dbReference>
<name>A0A0R2U418_9GAMM</name>
<evidence type="ECO:0000256" key="4">
    <source>
        <dbReference type="ARBA" id="ARBA00023027"/>
    </source>
</evidence>
<dbReference type="EMBL" id="LICA01000168">
    <property type="protein sequence ID" value="KRO94229.1"/>
    <property type="molecule type" value="Genomic_DNA"/>
</dbReference>
<dbReference type="InterPro" id="IPR016161">
    <property type="entry name" value="Ald_DH/histidinol_DH"/>
</dbReference>
<dbReference type="GO" id="GO:0009898">
    <property type="term" value="C:cytoplasmic side of plasma membrane"/>
    <property type="evidence" value="ECO:0007669"/>
    <property type="project" value="TreeGrafter"/>
</dbReference>
<reference evidence="7 8" key="1">
    <citation type="submission" date="2015-10" db="EMBL/GenBank/DDBJ databases">
        <title>Metagenome-Assembled Genomes uncover a global brackish microbiome.</title>
        <authorList>
            <person name="Hugerth L.W."/>
            <person name="Larsson J."/>
            <person name="Alneberg J."/>
            <person name="Lindh M.V."/>
            <person name="Legrand C."/>
            <person name="Pinhassi J."/>
            <person name="Andersson A.F."/>
        </authorList>
    </citation>
    <scope>NUCLEOTIDE SEQUENCE [LARGE SCALE GENOMIC DNA]</scope>
    <source>
        <strain evidence="7">BACL26 MAG-121220-bin70</strain>
    </source>
</reference>
<dbReference type="GO" id="GO:0010133">
    <property type="term" value="P:L-proline catabolic process to L-glutamate"/>
    <property type="evidence" value="ECO:0007669"/>
    <property type="project" value="TreeGrafter"/>
</dbReference>
<dbReference type="Gene3D" id="3.40.605.10">
    <property type="entry name" value="Aldehyde Dehydrogenase, Chain A, domain 1"/>
    <property type="match status" value="1"/>
</dbReference>